<dbReference type="STRING" id="690850.Desaf_3354"/>
<evidence type="ECO:0000256" key="3">
    <source>
        <dbReference type="ARBA" id="ARBA00023125"/>
    </source>
</evidence>
<dbReference type="Pfam" id="PF03466">
    <property type="entry name" value="LysR_substrate"/>
    <property type="match status" value="1"/>
</dbReference>
<sequence>MMDLQLLKTFLTVAAGLSFRKAAETLHYAPSTVTAQIKALEEDLGIPLFDRLGRRVLLTEHGQRLLHHARRMMDLEAETRRVLLDGEASVELAVRISESLGIHCLPWVLPRFRARSPATRLNLTTHSQHGLVRDLRHGVTDLALLLGEPFSAAGLRIEVLHRERLVVIVPPESPLAIRKTVHPADLEGVPLILTRHVWSVRRLIEQALSEAHVGIEGLVQCSSVEIVKRCVMAGQGVSVVPSFTVQEEVRQKRLALLDWAGEPLAAPVLLVRHEERSLSPAAAAFIDLLQAFFGACRASESST</sequence>
<keyword evidence="2" id="KW-0805">Transcription regulation</keyword>
<evidence type="ECO:0000313" key="6">
    <source>
        <dbReference type="EMBL" id="EGJ51642.1"/>
    </source>
</evidence>
<keyword evidence="4" id="KW-0804">Transcription</keyword>
<dbReference type="PRINTS" id="PR00039">
    <property type="entry name" value="HTHLYSR"/>
</dbReference>
<dbReference type="GO" id="GO:0003700">
    <property type="term" value="F:DNA-binding transcription factor activity"/>
    <property type="evidence" value="ECO:0007669"/>
    <property type="project" value="InterPro"/>
</dbReference>
<evidence type="ECO:0000256" key="2">
    <source>
        <dbReference type="ARBA" id="ARBA00023015"/>
    </source>
</evidence>
<evidence type="ECO:0000256" key="1">
    <source>
        <dbReference type="ARBA" id="ARBA00009437"/>
    </source>
</evidence>
<dbReference type="InterPro" id="IPR005119">
    <property type="entry name" value="LysR_subst-bd"/>
</dbReference>
<dbReference type="InterPro" id="IPR000847">
    <property type="entry name" value="LysR_HTH_N"/>
</dbReference>
<dbReference type="EMBL" id="CP003221">
    <property type="protein sequence ID" value="EGJ51642.1"/>
    <property type="molecule type" value="Genomic_DNA"/>
</dbReference>
<dbReference type="PANTHER" id="PTHR30126:SF40">
    <property type="entry name" value="HTH-TYPE TRANSCRIPTIONAL REGULATOR GLTR"/>
    <property type="match status" value="1"/>
</dbReference>
<dbReference type="SUPFAM" id="SSF53850">
    <property type="entry name" value="Periplasmic binding protein-like II"/>
    <property type="match status" value="1"/>
</dbReference>
<dbReference type="AlphaFoldDB" id="F3Z4A0"/>
<proteinExistence type="inferred from homology"/>
<dbReference type="CDD" id="cd05466">
    <property type="entry name" value="PBP2_LTTR_substrate"/>
    <property type="match status" value="1"/>
</dbReference>
<name>F3Z4A0_DESAF</name>
<dbReference type="eggNOG" id="COG0583">
    <property type="taxonomic scope" value="Bacteria"/>
</dbReference>
<evidence type="ECO:0000256" key="4">
    <source>
        <dbReference type="ARBA" id="ARBA00023163"/>
    </source>
</evidence>
<protein>
    <submittedName>
        <fullName evidence="6">Transcriptional regulator, LysR family</fullName>
    </submittedName>
</protein>
<dbReference type="Pfam" id="PF00126">
    <property type="entry name" value="HTH_1"/>
    <property type="match status" value="1"/>
</dbReference>
<dbReference type="SUPFAM" id="SSF46785">
    <property type="entry name" value="Winged helix' DNA-binding domain"/>
    <property type="match status" value="1"/>
</dbReference>
<feature type="domain" description="HTH lysR-type" evidence="5">
    <location>
        <begin position="2"/>
        <end position="59"/>
    </location>
</feature>
<reference evidence="6 7" key="1">
    <citation type="journal article" date="2011" name="J. Bacteriol.">
        <title>Genome sequence of the mercury-methylating and pleomorphic Desulfovibrio africanus Strain Walvis Bay.</title>
        <authorList>
            <person name="Brown S.D."/>
            <person name="Wall J.D."/>
            <person name="Kucken A.M."/>
            <person name="Gilmour C.C."/>
            <person name="Podar M."/>
            <person name="Brandt C.C."/>
            <person name="Teshima H."/>
            <person name="Detter J.C."/>
            <person name="Han C.S."/>
            <person name="Land M.L."/>
            <person name="Lucas S."/>
            <person name="Han J."/>
            <person name="Pennacchio L."/>
            <person name="Nolan M."/>
            <person name="Pitluck S."/>
            <person name="Woyke T."/>
            <person name="Goodwin L."/>
            <person name="Palumbo A.V."/>
            <person name="Elias D.A."/>
        </authorList>
    </citation>
    <scope>NUCLEOTIDE SEQUENCE [LARGE SCALE GENOMIC DNA]</scope>
    <source>
        <strain evidence="6 7">Walvis Bay</strain>
    </source>
</reference>
<dbReference type="FunFam" id="1.10.10.10:FF:000001">
    <property type="entry name" value="LysR family transcriptional regulator"/>
    <property type="match status" value="1"/>
</dbReference>
<dbReference type="GO" id="GO:0000976">
    <property type="term" value="F:transcription cis-regulatory region binding"/>
    <property type="evidence" value="ECO:0007669"/>
    <property type="project" value="TreeGrafter"/>
</dbReference>
<dbReference type="HOGENOM" id="CLU_039613_6_1_7"/>
<keyword evidence="3" id="KW-0238">DNA-binding</keyword>
<dbReference type="PANTHER" id="PTHR30126">
    <property type="entry name" value="HTH-TYPE TRANSCRIPTIONAL REGULATOR"/>
    <property type="match status" value="1"/>
</dbReference>
<comment type="similarity">
    <text evidence="1">Belongs to the LysR transcriptional regulatory family.</text>
</comment>
<dbReference type="KEGG" id="daf:Desaf_3354"/>
<evidence type="ECO:0000313" key="7">
    <source>
        <dbReference type="Proteomes" id="UP000007844"/>
    </source>
</evidence>
<dbReference type="Proteomes" id="UP000007844">
    <property type="component" value="Chromosome"/>
</dbReference>
<dbReference type="RefSeq" id="WP_014261262.1">
    <property type="nucleotide sequence ID" value="NC_016629.1"/>
</dbReference>
<dbReference type="Gene3D" id="3.40.190.290">
    <property type="match status" value="1"/>
</dbReference>
<keyword evidence="7" id="KW-1185">Reference proteome</keyword>
<organism evidence="6 7">
    <name type="scientific">Desulfocurvibacter africanus subsp. africanus str. Walvis Bay</name>
    <dbReference type="NCBI Taxonomy" id="690850"/>
    <lineage>
        <taxon>Bacteria</taxon>
        <taxon>Pseudomonadati</taxon>
        <taxon>Thermodesulfobacteriota</taxon>
        <taxon>Desulfovibrionia</taxon>
        <taxon>Desulfovibrionales</taxon>
        <taxon>Desulfovibrionaceae</taxon>
        <taxon>Desulfocurvibacter</taxon>
    </lineage>
</organism>
<dbReference type="PROSITE" id="PS50931">
    <property type="entry name" value="HTH_LYSR"/>
    <property type="match status" value="1"/>
</dbReference>
<evidence type="ECO:0000259" key="5">
    <source>
        <dbReference type="PROSITE" id="PS50931"/>
    </source>
</evidence>
<dbReference type="Gene3D" id="1.10.10.10">
    <property type="entry name" value="Winged helix-like DNA-binding domain superfamily/Winged helix DNA-binding domain"/>
    <property type="match status" value="1"/>
</dbReference>
<accession>F3Z4A0</accession>
<gene>
    <name evidence="6" type="ORF">Desaf_3354</name>
</gene>
<dbReference type="InterPro" id="IPR036388">
    <property type="entry name" value="WH-like_DNA-bd_sf"/>
</dbReference>
<dbReference type="InterPro" id="IPR036390">
    <property type="entry name" value="WH_DNA-bd_sf"/>
</dbReference>